<evidence type="ECO:0000259" key="2">
    <source>
        <dbReference type="Pfam" id="PF04984"/>
    </source>
</evidence>
<dbReference type="Gene3D" id="3.40.50.11780">
    <property type="match status" value="1"/>
</dbReference>
<dbReference type="InterPro" id="IPR020287">
    <property type="entry name" value="Tail_sheath_C"/>
</dbReference>
<comment type="similarity">
    <text evidence="1">Belongs to the myoviridae tail sheath protein family.</text>
</comment>
<organism evidence="4 5">
    <name type="scientific">Microcystis panniformis FACHB-1757</name>
    <dbReference type="NCBI Taxonomy" id="1638788"/>
    <lineage>
        <taxon>Bacteria</taxon>
        <taxon>Bacillati</taxon>
        <taxon>Cyanobacteriota</taxon>
        <taxon>Cyanophyceae</taxon>
        <taxon>Oscillatoriophycideae</taxon>
        <taxon>Chroococcales</taxon>
        <taxon>Microcystaceae</taxon>
        <taxon>Microcystis</taxon>
    </lineage>
</organism>
<dbReference type="EMBL" id="CP011339">
    <property type="protein sequence ID" value="AKV66619.1"/>
    <property type="molecule type" value="Genomic_DNA"/>
</dbReference>
<feature type="domain" description="Tail sheath protein subtilisin-like" evidence="2">
    <location>
        <begin position="108"/>
        <end position="261"/>
    </location>
</feature>
<dbReference type="RefSeq" id="WP_052275917.1">
    <property type="nucleotide sequence ID" value="NZ_CP011339.1"/>
</dbReference>
<dbReference type="PANTHER" id="PTHR35861:SF1">
    <property type="entry name" value="PHAGE TAIL SHEATH PROTEIN"/>
    <property type="match status" value="1"/>
</dbReference>
<dbReference type="InterPro" id="IPR035089">
    <property type="entry name" value="Phage_sheath_subtilisin"/>
</dbReference>
<feature type="domain" description="Tail sheath protein C-terminal" evidence="3">
    <location>
        <begin position="262"/>
        <end position="367"/>
    </location>
</feature>
<evidence type="ECO:0000313" key="4">
    <source>
        <dbReference type="EMBL" id="AKV66619.1"/>
    </source>
</evidence>
<dbReference type="AlphaFoldDB" id="A0A0K1RXM2"/>
<dbReference type="Proteomes" id="UP000068167">
    <property type="component" value="Chromosome"/>
</dbReference>
<proteinExistence type="inferred from homology"/>
<protein>
    <submittedName>
        <fullName evidence="4">Phage tail sheath protein FI</fullName>
    </submittedName>
</protein>
<dbReference type="Pfam" id="PF04984">
    <property type="entry name" value="Phage_sheath_1"/>
    <property type="match status" value="1"/>
</dbReference>
<evidence type="ECO:0000259" key="3">
    <source>
        <dbReference type="Pfam" id="PF17482"/>
    </source>
</evidence>
<name>A0A0K1RXM2_9CHRO</name>
<dbReference type="InterPro" id="IPR052042">
    <property type="entry name" value="Tail_sheath_structural"/>
</dbReference>
<dbReference type="PATRIC" id="fig|1638788.3.peg.1453"/>
<accession>A0A0K1RXM2</accession>
<dbReference type="KEGG" id="mpk:VL20_1450"/>
<evidence type="ECO:0000256" key="1">
    <source>
        <dbReference type="ARBA" id="ARBA00008005"/>
    </source>
</evidence>
<evidence type="ECO:0000313" key="5">
    <source>
        <dbReference type="Proteomes" id="UP000068167"/>
    </source>
</evidence>
<keyword evidence="5" id="KW-1185">Reference proteome</keyword>
<dbReference type="Pfam" id="PF17482">
    <property type="entry name" value="Phage_sheath_1C"/>
    <property type="match status" value="1"/>
</dbReference>
<gene>
    <name evidence="4" type="ORF">VL20_1450</name>
</gene>
<dbReference type="PANTHER" id="PTHR35861">
    <property type="match status" value="1"/>
</dbReference>
<sequence length="380" mass="42074">MEIAYKTPGVYREESFRQPEAKLPTGIPGFVGFFQAKPSEKDFPVNTPLALHRQEEFSEKFIAQGYLLEAVTGFFANGGTRCYVVRADSNQEPKSALEAALSSLAPLKDLDLLAVPDAMKLTDESAIIQVQQAMLQQCAQQGDRLAILDPLPNSTAAAVKNQREAIVRGQPKPINAALYYPWLKNTQGRWVPPCGHIAGIFARSDRTMGVFKAPANEEIQDALDLQVAIDNSLQGELNPFGINCLRAFPGRGLRVWGARTLSQDPNWRYLNVRRLFLTLGRWIDQNLGWAAFEPNSPRLWVRIGRELSAYLTQLWQSGALQGASPAQAFYVKCDAETNPTDLREEGKVLTEIGLATAAPAEFLVIRIIHRAGSVEMRPTP</sequence>
<reference evidence="4 5" key="1">
    <citation type="journal article" date="2016" name="Stand. Genomic Sci.">
        <title>Complete genome sequence and genomic characterization of Microcystis panniformis FACHB 1757 by third-generation sequencing.</title>
        <authorList>
            <person name="Zhang J.Y."/>
            <person name="Guan R."/>
            <person name="Zhang H.J."/>
            <person name="Li H."/>
            <person name="Xiao P."/>
            <person name="Yu G.L."/>
            <person name="Du L."/>
            <person name="Cao D.M."/>
            <person name="Zhu B.C."/>
            <person name="Li R.H."/>
            <person name="Lu Z.H."/>
        </authorList>
    </citation>
    <scope>NUCLEOTIDE SEQUENCE [LARGE SCALE GENOMIC DNA]</scope>
    <source>
        <strain evidence="4 5">FACHB-1757</strain>
    </source>
</reference>